<evidence type="ECO:0000256" key="1">
    <source>
        <dbReference type="ARBA" id="ARBA00004167"/>
    </source>
</evidence>
<dbReference type="Gene3D" id="4.10.400.10">
    <property type="entry name" value="Low-density Lipoprotein Receptor"/>
    <property type="match status" value="1"/>
</dbReference>
<evidence type="ECO:0000313" key="11">
    <source>
        <dbReference type="Proteomes" id="UP000663882"/>
    </source>
</evidence>
<evidence type="ECO:0000256" key="4">
    <source>
        <dbReference type="ARBA" id="ARBA00022989"/>
    </source>
</evidence>
<dbReference type="SMART" id="SM00181">
    <property type="entry name" value="EGF"/>
    <property type="match status" value="2"/>
</dbReference>
<evidence type="ECO:0000259" key="9">
    <source>
        <dbReference type="PROSITE" id="PS50026"/>
    </source>
</evidence>
<evidence type="ECO:0000256" key="8">
    <source>
        <dbReference type="PROSITE-ProRule" id="PRU00124"/>
    </source>
</evidence>
<dbReference type="PROSITE" id="PS50026">
    <property type="entry name" value="EGF_3"/>
    <property type="match status" value="2"/>
</dbReference>
<organism evidence="10 11">
    <name type="scientific">Rotaria sordida</name>
    <dbReference type="NCBI Taxonomy" id="392033"/>
    <lineage>
        <taxon>Eukaryota</taxon>
        <taxon>Metazoa</taxon>
        <taxon>Spiralia</taxon>
        <taxon>Gnathifera</taxon>
        <taxon>Rotifera</taxon>
        <taxon>Eurotatoria</taxon>
        <taxon>Bdelloidea</taxon>
        <taxon>Philodinida</taxon>
        <taxon>Philodinidae</taxon>
        <taxon>Rotaria</taxon>
    </lineage>
</organism>
<dbReference type="PANTHER" id="PTHR24270">
    <property type="entry name" value="LOW-DENSITY LIPOPROTEIN RECEPTOR-RELATED"/>
    <property type="match status" value="1"/>
</dbReference>
<evidence type="ECO:0000313" key="10">
    <source>
        <dbReference type="EMBL" id="CAF1361593.1"/>
    </source>
</evidence>
<protein>
    <recommendedName>
        <fullName evidence="9">EGF-like domain-containing protein</fullName>
    </recommendedName>
</protein>
<dbReference type="InterPro" id="IPR050685">
    <property type="entry name" value="LDLR"/>
</dbReference>
<keyword evidence="5" id="KW-0472">Membrane</keyword>
<evidence type="ECO:0000256" key="5">
    <source>
        <dbReference type="ARBA" id="ARBA00023136"/>
    </source>
</evidence>
<dbReference type="InterPro" id="IPR036055">
    <property type="entry name" value="LDL_receptor-like_sf"/>
</dbReference>
<keyword evidence="7" id="KW-0245">EGF-like domain</keyword>
<dbReference type="PROSITE" id="PS50068">
    <property type="entry name" value="LDLRA_2"/>
    <property type="match status" value="2"/>
</dbReference>
<comment type="caution">
    <text evidence="7">Lacks conserved residue(s) required for the propagation of feature annotation.</text>
</comment>
<dbReference type="PROSITE" id="PS00022">
    <property type="entry name" value="EGF_1"/>
    <property type="match status" value="3"/>
</dbReference>
<keyword evidence="2" id="KW-0812">Transmembrane</keyword>
<sequence length="774" mass="88341">MRSANWTCLDWSEICDGKIDCLDGGHDEEHCWQLEINECQPNEYRCANGQCIPIAFLRNYDQSSDCLDGTDEKFAPLARDRCSAKSPIFACEEIMCTDKDVDVYSTMARRSCVRERGKFALQKVLSNKPNAISNECWSALYRLNDGISDCYFDDDENYVETENICSSTSNIKCYECRSKSKSIHYNRLKDGLCDCPHYCDDEVPIDHTVDIQEHISFQTICDGFTELLPIMIDGQNETDETNCGQWVCDNIYTHCDIIWNCLNGADELNCPKLRVSNCTSNEHPCVSLKGNEFMCLPIEKANDGVVDCLGATDEPHICRAYRLLDKPAAFYCENRGHLNCINHLFLCNNQSECNNDEDERFCSKYSNYINSQQGVCGQPLSIRSEIEEFLCWKFSSDAFKQNVVYFKLGQNEPSIVSTKNSVSRRILPSPNQNENLQRRCNRGMDMRVWLGDKDNSTTTTCLCPPSYYGDTCQYQNQRVSLTLQVQPSLDIGRVPLAIVLLLIDDDEKLINFYEQFTYIPKRDCNTKFNVYFLYSTKPKNSAKNYSIHIDIYEKRSILRHHASWLISLNFNFMPVQRTAVRITIPQLRIDDENCVDPFCIHGQCIKYVDDAQKRTFCRCNQGWSGRNCTIPQVCTCSSDSLCVGISANNRSVCVCPLGKFGSRCLIENQTCRSGPNATCENGGQCIPNDERVSFDNPVTCSCPEGSSGDRCEKKATKIQISFHNKIVIPQVMFVHFIYALGYAPPELRLEVFSPHQDSNIRYIFENPQWLTKVL</sequence>
<proteinExistence type="predicted"/>
<dbReference type="SUPFAM" id="SSF57424">
    <property type="entry name" value="LDL receptor-like module"/>
    <property type="match status" value="1"/>
</dbReference>
<dbReference type="InterPro" id="IPR002172">
    <property type="entry name" value="LDrepeatLR_classA_rpt"/>
</dbReference>
<dbReference type="SMART" id="SM00192">
    <property type="entry name" value="LDLa"/>
    <property type="match status" value="4"/>
</dbReference>
<dbReference type="GO" id="GO:0016192">
    <property type="term" value="P:vesicle-mediated transport"/>
    <property type="evidence" value="ECO:0007669"/>
    <property type="project" value="UniProtKB-ARBA"/>
</dbReference>
<evidence type="ECO:0000256" key="3">
    <source>
        <dbReference type="ARBA" id="ARBA00022737"/>
    </source>
</evidence>
<gene>
    <name evidence="10" type="ORF">RFH988_LOCUS32848</name>
</gene>
<comment type="caution">
    <text evidence="10">The sequence shown here is derived from an EMBL/GenBank/DDBJ whole genome shotgun (WGS) entry which is preliminary data.</text>
</comment>
<evidence type="ECO:0000256" key="7">
    <source>
        <dbReference type="PROSITE-ProRule" id="PRU00076"/>
    </source>
</evidence>
<dbReference type="CDD" id="cd00112">
    <property type="entry name" value="LDLa"/>
    <property type="match status" value="1"/>
</dbReference>
<dbReference type="InterPro" id="IPR000742">
    <property type="entry name" value="EGF"/>
</dbReference>
<feature type="disulfide bond" evidence="7">
    <location>
        <begin position="619"/>
        <end position="628"/>
    </location>
</feature>
<feature type="disulfide bond" evidence="8">
    <location>
        <begin position="347"/>
        <end position="362"/>
    </location>
</feature>
<comment type="subcellular location">
    <subcellularLocation>
        <location evidence="1">Membrane</location>
        <topology evidence="1">Single-pass membrane protein</topology>
    </subcellularLocation>
</comment>
<dbReference type="EMBL" id="CAJNOO010003948">
    <property type="protein sequence ID" value="CAF1361593.1"/>
    <property type="molecule type" value="Genomic_DNA"/>
</dbReference>
<evidence type="ECO:0000256" key="6">
    <source>
        <dbReference type="ARBA" id="ARBA00023157"/>
    </source>
</evidence>
<dbReference type="OrthoDB" id="9990982at2759"/>
<feature type="disulfide bond" evidence="7">
    <location>
        <begin position="702"/>
        <end position="711"/>
    </location>
</feature>
<keyword evidence="6 7" id="KW-1015">Disulfide bond</keyword>
<dbReference type="AlphaFoldDB" id="A0A815I1T7"/>
<dbReference type="PRINTS" id="PR00261">
    <property type="entry name" value="LDLRECEPTOR"/>
</dbReference>
<reference evidence="10" key="1">
    <citation type="submission" date="2021-02" db="EMBL/GenBank/DDBJ databases">
        <authorList>
            <person name="Nowell W R."/>
        </authorList>
    </citation>
    <scope>NUCLEOTIDE SEQUENCE</scope>
</reference>
<evidence type="ECO:0000256" key="2">
    <source>
        <dbReference type="ARBA" id="ARBA00022692"/>
    </source>
</evidence>
<feature type="domain" description="EGF-like" evidence="9">
    <location>
        <begin position="667"/>
        <end position="712"/>
    </location>
</feature>
<feature type="disulfide bond" evidence="8">
    <location>
        <begin position="39"/>
        <end position="51"/>
    </location>
</feature>
<keyword evidence="3" id="KW-0677">Repeat</keyword>
<feature type="domain" description="EGF-like" evidence="9">
    <location>
        <begin position="590"/>
        <end position="629"/>
    </location>
</feature>
<dbReference type="Proteomes" id="UP000663882">
    <property type="component" value="Unassembled WGS sequence"/>
</dbReference>
<accession>A0A815I1T7</accession>
<feature type="disulfide bond" evidence="7">
    <location>
        <begin position="594"/>
        <end position="604"/>
    </location>
</feature>
<dbReference type="SUPFAM" id="SSF57196">
    <property type="entry name" value="EGF/Laminin"/>
    <property type="match status" value="2"/>
</dbReference>
<dbReference type="GO" id="GO:0005886">
    <property type="term" value="C:plasma membrane"/>
    <property type="evidence" value="ECO:0007669"/>
    <property type="project" value="TreeGrafter"/>
</dbReference>
<name>A0A815I1T7_9BILA</name>
<dbReference type="PROSITE" id="PS01186">
    <property type="entry name" value="EGF_2"/>
    <property type="match status" value="1"/>
</dbReference>
<dbReference type="Gene3D" id="2.10.25.10">
    <property type="entry name" value="Laminin"/>
    <property type="match status" value="2"/>
</dbReference>
<dbReference type="Pfam" id="PF00057">
    <property type="entry name" value="Ldl_recept_a"/>
    <property type="match status" value="1"/>
</dbReference>
<keyword evidence="4" id="KW-1133">Transmembrane helix</keyword>